<keyword evidence="2" id="KW-1185">Reference proteome</keyword>
<sequence>MPFYVYEIPSRNYREERNWPSEKEARSALKHVARRAVAEGGSKDDLISVTQSKTGEKIFEGTIGAALAP</sequence>
<accession>A0ABZ0HN09</accession>
<dbReference type="RefSeq" id="WP_407337568.1">
    <property type="nucleotide sequence ID" value="NZ_CP136862.1"/>
</dbReference>
<protein>
    <submittedName>
        <fullName evidence="1">Uncharacterized protein</fullName>
    </submittedName>
</protein>
<gene>
    <name evidence="1" type="ORF">RZS28_09700</name>
</gene>
<organism evidence="1 2">
    <name type="scientific">Methylocapsa polymorpha</name>
    <dbReference type="NCBI Taxonomy" id="3080828"/>
    <lineage>
        <taxon>Bacteria</taxon>
        <taxon>Pseudomonadati</taxon>
        <taxon>Pseudomonadota</taxon>
        <taxon>Alphaproteobacteria</taxon>
        <taxon>Hyphomicrobiales</taxon>
        <taxon>Beijerinckiaceae</taxon>
        <taxon>Methylocapsa</taxon>
    </lineage>
</organism>
<evidence type="ECO:0000313" key="1">
    <source>
        <dbReference type="EMBL" id="WOJ88130.1"/>
    </source>
</evidence>
<reference evidence="1 2" key="1">
    <citation type="submission" date="2023-10" db="EMBL/GenBank/DDBJ databases">
        <title>Novel methanotroph of the genus Methylocapsa from a subarctic wetland.</title>
        <authorList>
            <person name="Belova S.E."/>
            <person name="Oshkin I.Y."/>
            <person name="Miroshnikov K."/>
            <person name="Dedysh S.N."/>
        </authorList>
    </citation>
    <scope>NUCLEOTIDE SEQUENCE [LARGE SCALE GENOMIC DNA]</scope>
    <source>
        <strain evidence="1 2">RX1</strain>
    </source>
</reference>
<proteinExistence type="predicted"/>
<evidence type="ECO:0000313" key="2">
    <source>
        <dbReference type="Proteomes" id="UP001626536"/>
    </source>
</evidence>
<dbReference type="EMBL" id="CP136862">
    <property type="protein sequence ID" value="WOJ88130.1"/>
    <property type="molecule type" value="Genomic_DNA"/>
</dbReference>
<name>A0ABZ0HN09_9HYPH</name>
<dbReference type="Proteomes" id="UP001626536">
    <property type="component" value="Chromosome"/>
</dbReference>